<dbReference type="EMBL" id="WJNH01000009">
    <property type="protein sequence ID" value="MRG87386.1"/>
    <property type="molecule type" value="Genomic_DNA"/>
</dbReference>
<dbReference type="AlphaFoldDB" id="A0A6G1X905"/>
<evidence type="ECO:0000256" key="1">
    <source>
        <dbReference type="SAM" id="Phobius"/>
    </source>
</evidence>
<proteinExistence type="predicted"/>
<keyword evidence="1" id="KW-0812">Transmembrane</keyword>
<dbReference type="RefSeq" id="WP_153729280.1">
    <property type="nucleotide sequence ID" value="NZ_WJNH01000009.1"/>
</dbReference>
<keyword evidence="1" id="KW-1133">Transmembrane helix</keyword>
<sequence length="131" mass="14831">MRKLWAKIRKEDGAVSLEFIGIIPFFFMFFLILWQVVASGYAVYTMKTAANEGAKTYSITQNINKTEDTVKAAINSTSVLNYEDMRVIPYATGEFELIVEVNHPLVFVPDEWKPSTAVDLEETTVSQVLVE</sequence>
<keyword evidence="1" id="KW-0472">Membrane</keyword>
<accession>A0A6G1X905</accession>
<comment type="caution">
    <text evidence="2">The sequence shown here is derived from an EMBL/GenBank/DDBJ whole genome shotgun (WGS) entry which is preliminary data.</text>
</comment>
<reference evidence="2 3" key="1">
    <citation type="submission" date="2019-11" db="EMBL/GenBank/DDBJ databases">
        <authorList>
            <person name="Li J."/>
        </authorList>
    </citation>
    <scope>NUCLEOTIDE SEQUENCE [LARGE SCALE GENOMIC DNA]</scope>
    <source>
        <strain evidence="2 3">J4</strain>
    </source>
</reference>
<keyword evidence="3" id="KW-1185">Reference proteome</keyword>
<protein>
    <submittedName>
        <fullName evidence="2">Pilus assembly protein</fullName>
    </submittedName>
</protein>
<name>A0A6G1X905_9BACI</name>
<evidence type="ECO:0000313" key="2">
    <source>
        <dbReference type="EMBL" id="MRG87386.1"/>
    </source>
</evidence>
<dbReference type="OrthoDB" id="2467576at2"/>
<dbReference type="Proteomes" id="UP000480185">
    <property type="component" value="Unassembled WGS sequence"/>
</dbReference>
<organism evidence="2 3">
    <name type="scientific">Salinibacillus xinjiangensis</name>
    <dbReference type="NCBI Taxonomy" id="1229268"/>
    <lineage>
        <taxon>Bacteria</taxon>
        <taxon>Bacillati</taxon>
        <taxon>Bacillota</taxon>
        <taxon>Bacilli</taxon>
        <taxon>Bacillales</taxon>
        <taxon>Bacillaceae</taxon>
        <taxon>Salinibacillus</taxon>
    </lineage>
</organism>
<gene>
    <name evidence="2" type="ORF">GH754_13905</name>
</gene>
<feature type="transmembrane region" description="Helical" evidence="1">
    <location>
        <begin position="21"/>
        <end position="44"/>
    </location>
</feature>
<evidence type="ECO:0000313" key="3">
    <source>
        <dbReference type="Proteomes" id="UP000480185"/>
    </source>
</evidence>